<organism evidence="2 3">
    <name type="scientific">Ensifer adhaerens</name>
    <name type="common">Sinorhizobium morelense</name>
    <dbReference type="NCBI Taxonomy" id="106592"/>
    <lineage>
        <taxon>Bacteria</taxon>
        <taxon>Pseudomonadati</taxon>
        <taxon>Pseudomonadota</taxon>
        <taxon>Alphaproteobacteria</taxon>
        <taxon>Hyphomicrobiales</taxon>
        <taxon>Rhizobiaceae</taxon>
        <taxon>Sinorhizobium/Ensifer group</taxon>
        <taxon>Ensifer</taxon>
    </lineage>
</organism>
<keyword evidence="1" id="KW-0732">Signal</keyword>
<dbReference type="SUPFAM" id="SSF103515">
    <property type="entry name" value="Autotransporter"/>
    <property type="match status" value="1"/>
</dbReference>
<accession>A0A0L8BUE1</accession>
<comment type="caution">
    <text evidence="2">The sequence shown here is derived from an EMBL/GenBank/DDBJ whole genome shotgun (WGS) entry which is preliminary data.</text>
</comment>
<sequence length="480" mass="52125">MVPDNSRSTGRDARRLTLTALLLAGTAMAVPLSARAQTVANSAVPTTPGLAAPGTAAAAPAIADPQTTGAVSADDLSPASDEDLLRLNRREPTIDGLRARIDPEDDRAAGVRIGTFTLRPEISETINHEWRKDGDTKQNRGYLETGIRGTLTSDWSRHELTVTGAGVLQNNISGEGEEEPRADIDAELRLDLWDETVARLRAGYSFEREDADDPNAISNAKTQSGVNTYRLGAAIERDFGLIRGSVGLDLDRRTYGDVELENGTTLSVEDRNRNSGTLTARVGYEMSPALIPFIEAAVGRSIYDLRQDTLGFERSYQSYATRGGLEVDLGEKLNGELALGYETYRFEDDRLSDVSGLSIDGRLNWSPQRGTDVLLGLSTGLNPSTTAGVSGSLDYTLTNIITHEMRSDLVARLSNTLIIRKYPSDSSSFDETTWRTGAGLTWDMNRYLALTGDVSYERTTPDVGETTDITRVGVGLVLRR</sequence>
<protein>
    <recommendedName>
        <fullName evidence="4">Outer membrane beta-barrel protein</fullName>
    </recommendedName>
</protein>
<evidence type="ECO:0000313" key="3">
    <source>
        <dbReference type="Proteomes" id="UP000037425"/>
    </source>
</evidence>
<feature type="signal peptide" evidence="1">
    <location>
        <begin position="1"/>
        <end position="36"/>
    </location>
</feature>
<proteinExistence type="predicted"/>
<evidence type="ECO:0008006" key="4">
    <source>
        <dbReference type="Google" id="ProtNLM"/>
    </source>
</evidence>
<name>A0A0L8BUE1_ENSAD</name>
<dbReference type="OrthoDB" id="7398962at2"/>
<evidence type="ECO:0000256" key="1">
    <source>
        <dbReference type="SAM" id="SignalP"/>
    </source>
</evidence>
<dbReference type="Proteomes" id="UP000037425">
    <property type="component" value="Unassembled WGS sequence"/>
</dbReference>
<dbReference type="PATRIC" id="fig|106592.7.peg.7267"/>
<dbReference type="InterPro" id="IPR036709">
    <property type="entry name" value="Autotransporte_beta_dom_sf"/>
</dbReference>
<dbReference type="InterPro" id="IPR018759">
    <property type="entry name" value="BBP2_2"/>
</dbReference>
<feature type="chain" id="PRO_5005581292" description="Outer membrane beta-barrel protein" evidence="1">
    <location>
        <begin position="37"/>
        <end position="480"/>
    </location>
</feature>
<dbReference type="RefSeq" id="WP_053249606.1">
    <property type="nucleotide sequence ID" value="NZ_LGAP01000008.1"/>
</dbReference>
<dbReference type="Pfam" id="PF10082">
    <property type="entry name" value="BBP2_2"/>
    <property type="match status" value="1"/>
</dbReference>
<evidence type="ECO:0000313" key="2">
    <source>
        <dbReference type="EMBL" id="KOF18155.1"/>
    </source>
</evidence>
<dbReference type="AlphaFoldDB" id="A0A0L8BUE1"/>
<reference evidence="3" key="1">
    <citation type="submission" date="2015-07" db="EMBL/GenBank/DDBJ databases">
        <title>Whole genome sequence of an Ensifer adhaerens strain isolated from a cave pool in the Wind Cave National Park.</title>
        <authorList>
            <person name="Eng W.W.H."/>
            <person name="Gan H.M."/>
            <person name="Barton H.A."/>
            <person name="Savka M.A."/>
        </authorList>
    </citation>
    <scope>NUCLEOTIDE SEQUENCE [LARGE SCALE GENOMIC DNA]</scope>
    <source>
        <strain evidence="3">SD006</strain>
    </source>
</reference>
<gene>
    <name evidence="2" type="ORF">AC244_14935</name>
</gene>
<dbReference type="EMBL" id="LGAP01000008">
    <property type="protein sequence ID" value="KOF18155.1"/>
    <property type="molecule type" value="Genomic_DNA"/>
</dbReference>